<dbReference type="EMBL" id="MVBN01000011">
    <property type="protein sequence ID" value="OOK65176.1"/>
    <property type="molecule type" value="Genomic_DNA"/>
</dbReference>
<dbReference type="Proteomes" id="UP000188532">
    <property type="component" value="Unassembled WGS sequence"/>
</dbReference>
<evidence type="ECO:0000313" key="2">
    <source>
        <dbReference type="EMBL" id="OOK65176.1"/>
    </source>
</evidence>
<proteinExistence type="predicted"/>
<accession>A0A1V3WFI1</accession>
<feature type="region of interest" description="Disordered" evidence="1">
    <location>
        <begin position="215"/>
        <end position="239"/>
    </location>
</feature>
<organism evidence="2 3">
    <name type="scientific">Mycobacterium kansasii</name>
    <dbReference type="NCBI Taxonomy" id="1768"/>
    <lineage>
        <taxon>Bacteria</taxon>
        <taxon>Bacillati</taxon>
        <taxon>Actinomycetota</taxon>
        <taxon>Actinomycetes</taxon>
        <taxon>Mycobacteriales</taxon>
        <taxon>Mycobacteriaceae</taxon>
        <taxon>Mycobacterium</taxon>
    </lineage>
</organism>
<dbReference type="AlphaFoldDB" id="A0A1V3WFI1"/>
<comment type="caution">
    <text evidence="2">The sequence shown here is derived from an EMBL/GenBank/DDBJ whole genome shotgun (WGS) entry which is preliminary data.</text>
</comment>
<reference evidence="2 3" key="1">
    <citation type="submission" date="2017-02" db="EMBL/GenBank/DDBJ databases">
        <title>Complete genome sequences of Mycobacterium kansasii strains isolated from rhesus macaques.</title>
        <authorList>
            <person name="Panda A."/>
            <person name="Nagaraj S."/>
            <person name="Zhao X."/>
            <person name="Tettelin H."/>
            <person name="Detolla L.J."/>
        </authorList>
    </citation>
    <scope>NUCLEOTIDE SEQUENCE [LARGE SCALE GENOMIC DNA]</scope>
    <source>
        <strain evidence="2 3">11-3469</strain>
    </source>
</reference>
<sequence length="281" mass="30820">MRGSIRRPDDLKRDGLIRFACNHINTYFDADADVARLERLVVAGLADRLILSGGWAVELSDLYHDLTDHPRFDIKRTITALCKRNLLSEDHSATRATTRFMDPRLGEIAIGSRLAQAAVPYSLSVDRSALCTAAEIYIRMSDVAVAEENVTKKWRQAIAELRGIAERSDDECPTALAAVGGALNAASSLKYVVTLETSALDTVWKKADLATQKAFADRPHRQDGRPRARSTESPLGTGHRFIPLGTRAAHCQSGPMSTARHWRCSDLGSTAVHLARECGRG</sequence>
<feature type="compositionally biased region" description="Basic and acidic residues" evidence="1">
    <location>
        <begin position="215"/>
        <end position="230"/>
    </location>
</feature>
<protein>
    <submittedName>
        <fullName evidence="2">Uncharacterized protein</fullName>
    </submittedName>
</protein>
<gene>
    <name evidence="2" type="ORF">BZL29_7974</name>
</gene>
<name>A0A1V3WFI1_MYCKA</name>
<evidence type="ECO:0000256" key="1">
    <source>
        <dbReference type="SAM" id="MobiDB-lite"/>
    </source>
</evidence>
<evidence type="ECO:0000313" key="3">
    <source>
        <dbReference type="Proteomes" id="UP000188532"/>
    </source>
</evidence>